<evidence type="ECO:0000313" key="3">
    <source>
        <dbReference type="Proteomes" id="UP001227192"/>
    </source>
</evidence>
<keyword evidence="1" id="KW-0472">Membrane</keyword>
<feature type="non-terminal residue" evidence="2">
    <location>
        <position position="1"/>
    </location>
</feature>
<dbReference type="AlphaFoldDB" id="A0AAI9X1V8"/>
<proteinExistence type="predicted"/>
<comment type="caution">
    <text evidence="2">The sequence shown here is derived from an EMBL/GenBank/DDBJ whole genome shotgun (WGS) entry which is preliminary data.</text>
</comment>
<sequence>KEVIVCIVCLQRSSYYINPLWISLCIFLFFSLSLLFSLNALFHSKTWLALTAANPPSSKRPKSSLPDLEKFSGQAFKYDMWDAVIRAKLAIDGPAIGDSIAQFYYVYLNLVSYVQAMVLP</sequence>
<evidence type="ECO:0000313" key="2">
    <source>
        <dbReference type="EMBL" id="KAJ9473805.1"/>
    </source>
</evidence>
<evidence type="ECO:0000256" key="1">
    <source>
        <dbReference type="SAM" id="Phobius"/>
    </source>
</evidence>
<reference evidence="2" key="2">
    <citation type="journal article" date="2016" name="Fungal Biol.">
        <title>Ochratoxin A production by Penicillium thymicola.</title>
        <authorList>
            <person name="Nguyen H.D.T."/>
            <person name="McMullin D.R."/>
            <person name="Ponomareva E."/>
            <person name="Riley R."/>
            <person name="Pomraning K.R."/>
            <person name="Baker S.E."/>
            <person name="Seifert K.A."/>
        </authorList>
    </citation>
    <scope>NUCLEOTIDE SEQUENCE</scope>
    <source>
        <strain evidence="2">DAOM 180753</strain>
    </source>
</reference>
<accession>A0AAI9X1V8</accession>
<keyword evidence="3" id="KW-1185">Reference proteome</keyword>
<feature type="transmembrane region" description="Helical" evidence="1">
    <location>
        <begin position="20"/>
        <end position="42"/>
    </location>
</feature>
<reference evidence="2" key="1">
    <citation type="submission" date="2015-06" db="EMBL/GenBank/DDBJ databases">
        <authorList>
            <person name="Nguyen H."/>
        </authorList>
    </citation>
    <scope>NUCLEOTIDE SEQUENCE</scope>
    <source>
        <strain evidence="2">DAOM 180753</strain>
    </source>
</reference>
<keyword evidence="1" id="KW-1133">Transmembrane helix</keyword>
<organism evidence="2 3">
    <name type="scientific">Penicillium thymicola</name>
    <dbReference type="NCBI Taxonomy" id="293382"/>
    <lineage>
        <taxon>Eukaryota</taxon>
        <taxon>Fungi</taxon>
        <taxon>Dikarya</taxon>
        <taxon>Ascomycota</taxon>
        <taxon>Pezizomycotina</taxon>
        <taxon>Eurotiomycetes</taxon>
        <taxon>Eurotiomycetidae</taxon>
        <taxon>Eurotiales</taxon>
        <taxon>Aspergillaceae</taxon>
        <taxon>Penicillium</taxon>
    </lineage>
</organism>
<keyword evidence="1" id="KW-0812">Transmembrane</keyword>
<name>A0AAI9X1V8_PENTH</name>
<dbReference type="EMBL" id="LACB01001977">
    <property type="protein sequence ID" value="KAJ9473805.1"/>
    <property type="molecule type" value="Genomic_DNA"/>
</dbReference>
<gene>
    <name evidence="2" type="ORF">VN97_g13275</name>
</gene>
<protein>
    <submittedName>
        <fullName evidence="2">Uncharacterized protein</fullName>
    </submittedName>
</protein>
<dbReference type="Proteomes" id="UP001227192">
    <property type="component" value="Unassembled WGS sequence"/>
</dbReference>